<evidence type="ECO:0000313" key="1">
    <source>
        <dbReference type="EMBL" id="GAH57802.1"/>
    </source>
</evidence>
<proteinExistence type="predicted"/>
<sequence>MIVPYIDIQFAKNNKELEDIIKTIIIGPSDIDSLTKRSVELFLDNQSVNDIKIFNSSIPYRNFK</sequence>
<dbReference type="EMBL" id="BARU01021193">
    <property type="protein sequence ID" value="GAH57802.1"/>
    <property type="molecule type" value="Genomic_DNA"/>
</dbReference>
<protein>
    <submittedName>
        <fullName evidence="1">Uncharacterized protein</fullName>
    </submittedName>
</protein>
<comment type="caution">
    <text evidence="1">The sequence shown here is derived from an EMBL/GenBank/DDBJ whole genome shotgun (WGS) entry which is preliminary data.</text>
</comment>
<organism evidence="1">
    <name type="scientific">marine sediment metagenome</name>
    <dbReference type="NCBI Taxonomy" id="412755"/>
    <lineage>
        <taxon>unclassified sequences</taxon>
        <taxon>metagenomes</taxon>
        <taxon>ecological metagenomes</taxon>
    </lineage>
</organism>
<accession>X1GKT2</accession>
<name>X1GKT2_9ZZZZ</name>
<reference evidence="1" key="1">
    <citation type="journal article" date="2014" name="Front. Microbiol.">
        <title>High frequency of phylogenetically diverse reductive dehalogenase-homologous genes in deep subseafloor sedimentary metagenomes.</title>
        <authorList>
            <person name="Kawai M."/>
            <person name="Futagami T."/>
            <person name="Toyoda A."/>
            <person name="Takaki Y."/>
            <person name="Nishi S."/>
            <person name="Hori S."/>
            <person name="Arai W."/>
            <person name="Tsubouchi T."/>
            <person name="Morono Y."/>
            <person name="Uchiyama I."/>
            <person name="Ito T."/>
            <person name="Fujiyama A."/>
            <person name="Inagaki F."/>
            <person name="Takami H."/>
        </authorList>
    </citation>
    <scope>NUCLEOTIDE SEQUENCE</scope>
    <source>
        <strain evidence="1">Expedition CK06-06</strain>
    </source>
</reference>
<dbReference type="AlphaFoldDB" id="X1GKT2"/>
<gene>
    <name evidence="1" type="ORF">S03H2_34704</name>
</gene>